<accession>A0A6V7PHV9</accession>
<reference evidence="2" key="1">
    <citation type="submission" date="2020-07" db="EMBL/GenBank/DDBJ databases">
        <authorList>
            <person name="Lin J."/>
        </authorList>
    </citation>
    <scope>NUCLEOTIDE SEQUENCE</scope>
</reference>
<organism evidence="2">
    <name type="scientific">Ananas comosus var. bracteatus</name>
    <name type="common">red pineapple</name>
    <dbReference type="NCBI Taxonomy" id="296719"/>
    <lineage>
        <taxon>Eukaryota</taxon>
        <taxon>Viridiplantae</taxon>
        <taxon>Streptophyta</taxon>
        <taxon>Embryophyta</taxon>
        <taxon>Tracheophyta</taxon>
        <taxon>Spermatophyta</taxon>
        <taxon>Magnoliopsida</taxon>
        <taxon>Liliopsida</taxon>
        <taxon>Poales</taxon>
        <taxon>Bromeliaceae</taxon>
        <taxon>Bromelioideae</taxon>
        <taxon>Ananas</taxon>
    </lineage>
</organism>
<sequence>MTLAIIEVRQLAINHLSALLSCNPLLELLLVDQGIAPRVNDLDPHSHWSCRKQASSSGGRKKKSDLQAEAVAEMVEIGKQEFDLRMVNVSARGRNSPKYSTN</sequence>
<feature type="region of interest" description="Disordered" evidence="1">
    <location>
        <begin position="40"/>
        <end position="65"/>
    </location>
</feature>
<dbReference type="EMBL" id="LR862148">
    <property type="protein sequence ID" value="CAD1830409.1"/>
    <property type="molecule type" value="Genomic_DNA"/>
</dbReference>
<protein>
    <submittedName>
        <fullName evidence="2">Uncharacterized protein</fullName>
    </submittedName>
</protein>
<proteinExistence type="predicted"/>
<evidence type="ECO:0000313" key="2">
    <source>
        <dbReference type="EMBL" id="CAD1830409.1"/>
    </source>
</evidence>
<dbReference type="AlphaFoldDB" id="A0A6V7PHV9"/>
<gene>
    <name evidence="2" type="ORF">CB5_LOCUS13620</name>
</gene>
<evidence type="ECO:0000256" key="1">
    <source>
        <dbReference type="SAM" id="MobiDB-lite"/>
    </source>
</evidence>
<name>A0A6V7PHV9_ANACO</name>